<sequence length="60" mass="6558">MLLAICAVLVREAKNAHFDSVHSSRVASTWATMPKRSRSTARRSARKDGVITLFAEATSP</sequence>
<proteinExistence type="predicted"/>
<dbReference type="EMBL" id="CCAZ020000001">
    <property type="protein sequence ID" value="CEG07705.1"/>
    <property type="molecule type" value="Genomic_DNA"/>
</dbReference>
<evidence type="ECO:0000313" key="2">
    <source>
        <dbReference type="Proteomes" id="UP000035762"/>
    </source>
</evidence>
<organism evidence="1 2">
    <name type="scientific">Afipia felis</name>
    <name type="common">Cat scratch disease bacillus</name>
    <dbReference type="NCBI Taxonomy" id="1035"/>
    <lineage>
        <taxon>Bacteria</taxon>
        <taxon>Pseudomonadati</taxon>
        <taxon>Pseudomonadota</taxon>
        <taxon>Alphaproteobacteria</taxon>
        <taxon>Hyphomicrobiales</taxon>
        <taxon>Nitrobacteraceae</taxon>
        <taxon>Afipia</taxon>
    </lineage>
</organism>
<keyword evidence="2" id="KW-1185">Reference proteome</keyword>
<gene>
    <name evidence="1" type="ORF">BN961_01106</name>
</gene>
<comment type="caution">
    <text evidence="1">The sequence shown here is derived from an EMBL/GenBank/DDBJ whole genome shotgun (WGS) entry which is preliminary data.</text>
</comment>
<name>A0A090MJN1_AFIFE</name>
<reference evidence="1 2" key="1">
    <citation type="journal article" date="2014" name="Genome Announc.">
        <title>Genome Sequence of Afipia felis Strain 76713, Isolated in Hospital Water Using an Amoeba Co-Culture Procedure.</title>
        <authorList>
            <person name="Benamar S."/>
            <person name="La Scola B."/>
            <person name="Croce O."/>
        </authorList>
    </citation>
    <scope>NUCLEOTIDE SEQUENCE [LARGE SCALE GENOMIC DNA]</scope>
    <source>
        <strain evidence="1 2">76713</strain>
    </source>
</reference>
<dbReference type="Proteomes" id="UP000035762">
    <property type="component" value="Unassembled WGS sequence"/>
</dbReference>
<protein>
    <submittedName>
        <fullName evidence="1">Uncharacterized protein</fullName>
    </submittedName>
</protein>
<accession>A0A090MJN1</accession>
<evidence type="ECO:0000313" key="1">
    <source>
        <dbReference type="EMBL" id="CEG07705.1"/>
    </source>
</evidence>
<dbReference type="AlphaFoldDB" id="A0A090MJN1"/>